<name>A0A067BU43_SAPPC</name>
<dbReference type="KEGG" id="spar:SPRG_16462"/>
<dbReference type="GeneID" id="24138087"/>
<accession>A0A067BU43</accession>
<dbReference type="EMBL" id="KK583490">
    <property type="protein sequence ID" value="KDO18137.1"/>
    <property type="molecule type" value="Genomic_DNA"/>
</dbReference>
<sequence length="74" mass="7570">MAGRNKKTKLKKAHNSLYKASKRHAGPLNGHGASALRLALSSDPSDLNGCSGNLHGGPGTLGDCPEALDSNCSD</sequence>
<dbReference type="Proteomes" id="UP000030745">
    <property type="component" value="Unassembled WGS sequence"/>
</dbReference>
<evidence type="ECO:0000256" key="1">
    <source>
        <dbReference type="SAM" id="MobiDB-lite"/>
    </source>
</evidence>
<gene>
    <name evidence="2" type="ORF">SPRG_16462</name>
</gene>
<feature type="region of interest" description="Disordered" evidence="1">
    <location>
        <begin position="47"/>
        <end position="74"/>
    </location>
</feature>
<evidence type="ECO:0000313" key="3">
    <source>
        <dbReference type="Proteomes" id="UP000030745"/>
    </source>
</evidence>
<dbReference type="AlphaFoldDB" id="A0A067BU43"/>
<evidence type="ECO:0000313" key="2">
    <source>
        <dbReference type="EMBL" id="KDO18137.1"/>
    </source>
</evidence>
<reference evidence="2 3" key="1">
    <citation type="journal article" date="2013" name="PLoS Genet.">
        <title>Distinctive expansion of potential virulence genes in the genome of the oomycete fish pathogen Saprolegnia parasitica.</title>
        <authorList>
            <person name="Jiang R.H."/>
            <person name="de Bruijn I."/>
            <person name="Haas B.J."/>
            <person name="Belmonte R."/>
            <person name="Lobach L."/>
            <person name="Christie J."/>
            <person name="van den Ackerveken G."/>
            <person name="Bottin A."/>
            <person name="Bulone V."/>
            <person name="Diaz-Moreno S.M."/>
            <person name="Dumas B."/>
            <person name="Fan L."/>
            <person name="Gaulin E."/>
            <person name="Govers F."/>
            <person name="Grenville-Briggs L.J."/>
            <person name="Horner N.R."/>
            <person name="Levin J.Z."/>
            <person name="Mammella M."/>
            <person name="Meijer H.J."/>
            <person name="Morris P."/>
            <person name="Nusbaum C."/>
            <person name="Oome S."/>
            <person name="Phillips A.J."/>
            <person name="van Rooyen D."/>
            <person name="Rzeszutek E."/>
            <person name="Saraiva M."/>
            <person name="Secombes C.J."/>
            <person name="Seidl M.F."/>
            <person name="Snel B."/>
            <person name="Stassen J.H."/>
            <person name="Sykes S."/>
            <person name="Tripathy S."/>
            <person name="van den Berg H."/>
            <person name="Vega-Arreguin J.C."/>
            <person name="Wawra S."/>
            <person name="Young S.K."/>
            <person name="Zeng Q."/>
            <person name="Dieguez-Uribeondo J."/>
            <person name="Russ C."/>
            <person name="Tyler B.M."/>
            <person name="van West P."/>
        </authorList>
    </citation>
    <scope>NUCLEOTIDE SEQUENCE [LARGE SCALE GENOMIC DNA]</scope>
    <source>
        <strain evidence="2 3">CBS 223.65</strain>
    </source>
</reference>
<protein>
    <submittedName>
        <fullName evidence="2">Uncharacterized protein</fullName>
    </submittedName>
</protein>
<dbReference type="RefSeq" id="XP_012211152.1">
    <property type="nucleotide sequence ID" value="XM_012355762.1"/>
</dbReference>
<dbReference type="VEuPathDB" id="FungiDB:SPRG_16462"/>
<keyword evidence="3" id="KW-1185">Reference proteome</keyword>
<feature type="compositionally biased region" description="Basic residues" evidence="1">
    <location>
        <begin position="1"/>
        <end position="25"/>
    </location>
</feature>
<feature type="region of interest" description="Disordered" evidence="1">
    <location>
        <begin position="1"/>
        <end position="31"/>
    </location>
</feature>
<organism evidence="2 3">
    <name type="scientific">Saprolegnia parasitica (strain CBS 223.65)</name>
    <dbReference type="NCBI Taxonomy" id="695850"/>
    <lineage>
        <taxon>Eukaryota</taxon>
        <taxon>Sar</taxon>
        <taxon>Stramenopiles</taxon>
        <taxon>Oomycota</taxon>
        <taxon>Saprolegniomycetes</taxon>
        <taxon>Saprolegniales</taxon>
        <taxon>Saprolegniaceae</taxon>
        <taxon>Saprolegnia</taxon>
    </lineage>
</organism>
<proteinExistence type="predicted"/>